<accession>A0ABR2MBL0</accession>
<dbReference type="InterPro" id="IPR036396">
    <property type="entry name" value="Cyt_P450_sf"/>
</dbReference>
<dbReference type="PANTHER" id="PTHR47955:SF8">
    <property type="entry name" value="CYTOCHROME P450 71D11-LIKE"/>
    <property type="match status" value="1"/>
</dbReference>
<reference evidence="6 7" key="1">
    <citation type="journal article" date="2022" name="Nat. Plants">
        <title>Genomes of leafy and leafless Platanthera orchids illuminate the evolution of mycoheterotrophy.</title>
        <authorList>
            <person name="Li M.H."/>
            <person name="Liu K.W."/>
            <person name="Li Z."/>
            <person name="Lu H.C."/>
            <person name="Ye Q.L."/>
            <person name="Zhang D."/>
            <person name="Wang J.Y."/>
            <person name="Li Y.F."/>
            <person name="Zhong Z.M."/>
            <person name="Liu X."/>
            <person name="Yu X."/>
            <person name="Liu D.K."/>
            <person name="Tu X.D."/>
            <person name="Liu B."/>
            <person name="Hao Y."/>
            <person name="Liao X.Y."/>
            <person name="Jiang Y.T."/>
            <person name="Sun W.H."/>
            <person name="Chen J."/>
            <person name="Chen Y.Q."/>
            <person name="Ai Y."/>
            <person name="Zhai J.W."/>
            <person name="Wu S.S."/>
            <person name="Zhou Z."/>
            <person name="Hsiao Y.Y."/>
            <person name="Wu W.L."/>
            <person name="Chen Y.Y."/>
            <person name="Lin Y.F."/>
            <person name="Hsu J.L."/>
            <person name="Li C.Y."/>
            <person name="Wang Z.W."/>
            <person name="Zhao X."/>
            <person name="Zhong W.Y."/>
            <person name="Ma X.K."/>
            <person name="Ma L."/>
            <person name="Huang J."/>
            <person name="Chen G.Z."/>
            <person name="Huang M.Z."/>
            <person name="Huang L."/>
            <person name="Peng D.H."/>
            <person name="Luo Y.B."/>
            <person name="Zou S.Q."/>
            <person name="Chen S.P."/>
            <person name="Lan S."/>
            <person name="Tsai W.C."/>
            <person name="Van de Peer Y."/>
            <person name="Liu Z.J."/>
        </authorList>
    </citation>
    <scope>NUCLEOTIDE SEQUENCE [LARGE SCALE GENOMIC DNA]</scope>
    <source>
        <strain evidence="6">Lor288</strain>
    </source>
</reference>
<dbReference type="InterPro" id="IPR001128">
    <property type="entry name" value="Cyt_P450"/>
</dbReference>
<evidence type="ECO:0000256" key="5">
    <source>
        <dbReference type="ARBA" id="ARBA00023004"/>
    </source>
</evidence>
<name>A0ABR2MBL0_9ASPA</name>
<dbReference type="Pfam" id="PF00067">
    <property type="entry name" value="p450"/>
    <property type="match status" value="1"/>
</dbReference>
<dbReference type="Gene3D" id="1.10.630.10">
    <property type="entry name" value="Cytochrome P450"/>
    <property type="match status" value="1"/>
</dbReference>
<dbReference type="PANTHER" id="PTHR47955">
    <property type="entry name" value="CYTOCHROME P450 FAMILY 71 PROTEIN"/>
    <property type="match status" value="1"/>
</dbReference>
<evidence type="ECO:0000256" key="3">
    <source>
        <dbReference type="ARBA" id="ARBA00022723"/>
    </source>
</evidence>
<dbReference type="SUPFAM" id="SSF48264">
    <property type="entry name" value="Cytochrome P450"/>
    <property type="match status" value="1"/>
</dbReference>
<evidence type="ECO:0000256" key="2">
    <source>
        <dbReference type="ARBA" id="ARBA00022617"/>
    </source>
</evidence>
<evidence type="ECO:0000256" key="4">
    <source>
        <dbReference type="ARBA" id="ARBA00023002"/>
    </source>
</evidence>
<keyword evidence="3" id="KW-0479">Metal-binding</keyword>
<keyword evidence="4" id="KW-0560">Oxidoreductase</keyword>
<gene>
    <name evidence="6" type="ORF">KSP40_PGU021893</name>
</gene>
<evidence type="ECO:0000313" key="7">
    <source>
        <dbReference type="Proteomes" id="UP001412067"/>
    </source>
</evidence>
<evidence type="ECO:0000256" key="1">
    <source>
        <dbReference type="ARBA" id="ARBA00010617"/>
    </source>
</evidence>
<keyword evidence="2" id="KW-0349">Heme</keyword>
<keyword evidence="7" id="KW-1185">Reference proteome</keyword>
<dbReference type="Proteomes" id="UP001412067">
    <property type="component" value="Unassembled WGS sequence"/>
</dbReference>
<evidence type="ECO:0000313" key="6">
    <source>
        <dbReference type="EMBL" id="KAK8961413.1"/>
    </source>
</evidence>
<protein>
    <submittedName>
        <fullName evidence="6">Uncharacterized protein</fullName>
    </submittedName>
</protein>
<proteinExistence type="inferred from homology"/>
<keyword evidence="5" id="KW-0408">Iron</keyword>
<comment type="caution">
    <text evidence="6">The sequence shown here is derived from an EMBL/GenBank/DDBJ whole genome shotgun (WGS) entry which is preliminary data.</text>
</comment>
<organism evidence="6 7">
    <name type="scientific">Platanthera guangdongensis</name>
    <dbReference type="NCBI Taxonomy" id="2320717"/>
    <lineage>
        <taxon>Eukaryota</taxon>
        <taxon>Viridiplantae</taxon>
        <taxon>Streptophyta</taxon>
        <taxon>Embryophyta</taxon>
        <taxon>Tracheophyta</taxon>
        <taxon>Spermatophyta</taxon>
        <taxon>Magnoliopsida</taxon>
        <taxon>Liliopsida</taxon>
        <taxon>Asparagales</taxon>
        <taxon>Orchidaceae</taxon>
        <taxon>Orchidoideae</taxon>
        <taxon>Orchideae</taxon>
        <taxon>Orchidinae</taxon>
        <taxon>Platanthera</taxon>
    </lineage>
</organism>
<dbReference type="EMBL" id="JBBWWR010000009">
    <property type="protein sequence ID" value="KAK8961413.1"/>
    <property type="molecule type" value="Genomic_DNA"/>
</dbReference>
<comment type="similarity">
    <text evidence="1">Belongs to the cytochrome P450 family.</text>
</comment>
<sequence length="163" mass="18054">MHLCLGEIRTIIFSSQAAKEIMKTHDLAFASRPLTPFVKIICYGCKGLIVAPFTEYWRKMCRLCTSELPSTDRVLSFRSIREEEISLLIRSIAAFSGVLVNLSGKFAGLSNDIMTRAVFGGRNEDQMIYLSALGDVVGQTLSFSTVDLFPSMFKFIGLSPVIA</sequence>